<evidence type="ECO:0000313" key="2">
    <source>
        <dbReference type="EMBL" id="GIH03829.1"/>
    </source>
</evidence>
<organism evidence="2 3">
    <name type="scientific">Rhizocola hellebori</name>
    <dbReference type="NCBI Taxonomy" id="1392758"/>
    <lineage>
        <taxon>Bacteria</taxon>
        <taxon>Bacillati</taxon>
        <taxon>Actinomycetota</taxon>
        <taxon>Actinomycetes</taxon>
        <taxon>Micromonosporales</taxon>
        <taxon>Micromonosporaceae</taxon>
        <taxon>Rhizocola</taxon>
    </lineage>
</organism>
<accession>A0A8J3Q5K8</accession>
<evidence type="ECO:0008006" key="4">
    <source>
        <dbReference type="Google" id="ProtNLM"/>
    </source>
</evidence>
<protein>
    <recommendedName>
        <fullName evidence="4">Secreted protein</fullName>
    </recommendedName>
</protein>
<evidence type="ECO:0000256" key="1">
    <source>
        <dbReference type="SAM" id="SignalP"/>
    </source>
</evidence>
<keyword evidence="3" id="KW-1185">Reference proteome</keyword>
<gene>
    <name evidence="2" type="ORF">Rhe02_18960</name>
</gene>
<evidence type="ECO:0000313" key="3">
    <source>
        <dbReference type="Proteomes" id="UP000612899"/>
    </source>
</evidence>
<name>A0A8J3Q5K8_9ACTN</name>
<dbReference type="Proteomes" id="UP000612899">
    <property type="component" value="Unassembled WGS sequence"/>
</dbReference>
<dbReference type="EMBL" id="BONY01000009">
    <property type="protein sequence ID" value="GIH03829.1"/>
    <property type="molecule type" value="Genomic_DNA"/>
</dbReference>
<feature type="chain" id="PRO_5035321945" description="Secreted protein" evidence="1">
    <location>
        <begin position="33"/>
        <end position="212"/>
    </location>
</feature>
<proteinExistence type="predicted"/>
<keyword evidence="1" id="KW-0732">Signal</keyword>
<reference evidence="2" key="1">
    <citation type="submission" date="2021-01" db="EMBL/GenBank/DDBJ databases">
        <title>Whole genome shotgun sequence of Rhizocola hellebori NBRC 109834.</title>
        <authorList>
            <person name="Komaki H."/>
            <person name="Tamura T."/>
        </authorList>
    </citation>
    <scope>NUCLEOTIDE SEQUENCE</scope>
    <source>
        <strain evidence="2">NBRC 109834</strain>
    </source>
</reference>
<comment type="caution">
    <text evidence="2">The sequence shown here is derived from an EMBL/GenBank/DDBJ whole genome shotgun (WGS) entry which is preliminary data.</text>
</comment>
<dbReference type="AlphaFoldDB" id="A0A8J3Q5K8"/>
<dbReference type="RefSeq" id="WP_203907727.1">
    <property type="nucleotide sequence ID" value="NZ_BONY01000009.1"/>
</dbReference>
<sequence length="212" mass="22187">MPRLARSVLRCAVAVALTTGATALAFPTAAHASPPTIPCTGANRGQIVTEVDSAQVDPVLTQFKAINIDPGTTGEITETLSVMETVTTTVGASAEISSSAGALLAKVSVKIGFTVQHVTSNTSTETTTMRWTFSQPGYYGLYKGTRKVSGRFQNWQCITKSSTSTGGFWGISVPINGTPYTTFDSIEVGTIRCGEPAPPGSLRLVAHQQLGC</sequence>
<feature type="signal peptide" evidence="1">
    <location>
        <begin position="1"/>
        <end position="32"/>
    </location>
</feature>